<sequence length="127" mass="14744">MYLITSRFRLLIASINIHKQINSKGCNVEGMISRAWKPLFLSPKEIKEIYGTRYIGGDQASGLVGLMDFFCFSELSSKDFIHVSYVENSFINYEEFSIVLQEYGHCFKNYLVKLTMRLHEVLTLEKT</sequence>
<dbReference type="AlphaFoldDB" id="A0A9I9EMW0"/>
<evidence type="ECO:0000313" key="1">
    <source>
        <dbReference type="EnsemblPlants" id="MELO3C035662.2.1"/>
    </source>
</evidence>
<accession>A0A9I9EMW0</accession>
<dbReference type="Gramene" id="MELO3C035662.2.1">
    <property type="protein sequence ID" value="MELO3C035662.2.1"/>
    <property type="gene ID" value="MELO3C035662.2"/>
</dbReference>
<name>A0A9I9EMW0_CUCME</name>
<protein>
    <submittedName>
        <fullName evidence="1">Uncharacterized protein</fullName>
    </submittedName>
</protein>
<proteinExistence type="predicted"/>
<dbReference type="EnsemblPlants" id="MELO3C035662.2.1">
    <property type="protein sequence ID" value="MELO3C035662.2.1"/>
    <property type="gene ID" value="MELO3C035662.2"/>
</dbReference>
<reference evidence="1" key="1">
    <citation type="submission" date="2023-03" db="UniProtKB">
        <authorList>
            <consortium name="EnsemblPlants"/>
        </authorList>
    </citation>
    <scope>IDENTIFICATION</scope>
</reference>
<organism evidence="1">
    <name type="scientific">Cucumis melo</name>
    <name type="common">Muskmelon</name>
    <dbReference type="NCBI Taxonomy" id="3656"/>
    <lineage>
        <taxon>Eukaryota</taxon>
        <taxon>Viridiplantae</taxon>
        <taxon>Streptophyta</taxon>
        <taxon>Embryophyta</taxon>
        <taxon>Tracheophyta</taxon>
        <taxon>Spermatophyta</taxon>
        <taxon>Magnoliopsida</taxon>
        <taxon>eudicotyledons</taxon>
        <taxon>Gunneridae</taxon>
        <taxon>Pentapetalae</taxon>
        <taxon>rosids</taxon>
        <taxon>fabids</taxon>
        <taxon>Cucurbitales</taxon>
        <taxon>Cucurbitaceae</taxon>
        <taxon>Benincaseae</taxon>
        <taxon>Cucumis</taxon>
    </lineage>
</organism>